<dbReference type="PROSITE" id="PS50011">
    <property type="entry name" value="PROTEIN_KINASE_DOM"/>
    <property type="match status" value="1"/>
</dbReference>
<dbReference type="Gene3D" id="3.30.200.20">
    <property type="entry name" value="Phosphorylase Kinase, domain 1"/>
    <property type="match status" value="1"/>
</dbReference>
<dbReference type="GO" id="GO:0005524">
    <property type="term" value="F:ATP binding"/>
    <property type="evidence" value="ECO:0007669"/>
    <property type="project" value="InterPro"/>
</dbReference>
<dbReference type="InterPro" id="IPR000719">
    <property type="entry name" value="Prot_kinase_dom"/>
</dbReference>
<reference evidence="2" key="1">
    <citation type="submission" date="2018-05" db="EMBL/GenBank/DDBJ databases">
        <authorList>
            <person name="Lanie J.A."/>
            <person name="Ng W.-L."/>
            <person name="Kazmierczak K.M."/>
            <person name="Andrzejewski T.M."/>
            <person name="Davidsen T.M."/>
            <person name="Wayne K.J."/>
            <person name="Tettelin H."/>
            <person name="Glass J.I."/>
            <person name="Rusch D."/>
            <person name="Podicherti R."/>
            <person name="Tsui H.-C.T."/>
            <person name="Winkler M.E."/>
        </authorList>
    </citation>
    <scope>NUCLEOTIDE SEQUENCE</scope>
</reference>
<name>A0A383EJ90_9ZZZZ</name>
<gene>
    <name evidence="2" type="ORF">METZ01_LOCUS509244</name>
</gene>
<proteinExistence type="predicted"/>
<evidence type="ECO:0000259" key="1">
    <source>
        <dbReference type="PROSITE" id="PS50011"/>
    </source>
</evidence>
<dbReference type="InterPro" id="IPR017441">
    <property type="entry name" value="Protein_kinase_ATP_BS"/>
</dbReference>
<dbReference type="SUPFAM" id="SSF56112">
    <property type="entry name" value="Protein kinase-like (PK-like)"/>
    <property type="match status" value="1"/>
</dbReference>
<feature type="domain" description="Protein kinase" evidence="1">
    <location>
        <begin position="12"/>
        <end position="105"/>
    </location>
</feature>
<protein>
    <recommendedName>
        <fullName evidence="1">Protein kinase domain-containing protein</fullName>
    </recommendedName>
</protein>
<dbReference type="AlphaFoldDB" id="A0A383EJ90"/>
<evidence type="ECO:0000313" key="2">
    <source>
        <dbReference type="EMBL" id="SVE56390.1"/>
    </source>
</evidence>
<organism evidence="2">
    <name type="scientific">marine metagenome</name>
    <dbReference type="NCBI Taxonomy" id="408172"/>
    <lineage>
        <taxon>unclassified sequences</taxon>
        <taxon>metagenomes</taxon>
        <taxon>ecological metagenomes</taxon>
    </lineage>
</organism>
<dbReference type="InterPro" id="IPR011009">
    <property type="entry name" value="Kinase-like_dom_sf"/>
</dbReference>
<dbReference type="PROSITE" id="PS00107">
    <property type="entry name" value="PROTEIN_KINASE_ATP"/>
    <property type="match status" value="1"/>
</dbReference>
<feature type="non-terminal residue" evidence="2">
    <location>
        <position position="105"/>
    </location>
</feature>
<accession>A0A383EJ90</accession>
<sequence length="105" mass="11621">MTDSDTYRFGDYQLLEHIGSGSFGTVYKARPIHGDLDALVAIKILRPIRAERHLPSGNDVGAVEKFRQEADRQSKVQSHPNIAGIDFVDKIVVSELSDQLISGIE</sequence>
<dbReference type="GO" id="GO:0004672">
    <property type="term" value="F:protein kinase activity"/>
    <property type="evidence" value="ECO:0007669"/>
    <property type="project" value="InterPro"/>
</dbReference>
<dbReference type="EMBL" id="UINC01226066">
    <property type="protein sequence ID" value="SVE56390.1"/>
    <property type="molecule type" value="Genomic_DNA"/>
</dbReference>